<feature type="domain" description="Zn(2)-C6 fungal-type" evidence="6">
    <location>
        <begin position="13"/>
        <end position="43"/>
    </location>
</feature>
<keyword evidence="1" id="KW-0805">Transcription regulation</keyword>
<evidence type="ECO:0000256" key="5">
    <source>
        <dbReference type="SAM" id="MobiDB-lite"/>
    </source>
</evidence>
<dbReference type="GO" id="GO:0003677">
    <property type="term" value="F:DNA binding"/>
    <property type="evidence" value="ECO:0007669"/>
    <property type="project" value="UniProtKB-KW"/>
</dbReference>
<reference evidence="7 8" key="1">
    <citation type="submission" date="2018-02" db="EMBL/GenBank/DDBJ databases">
        <title>The genomes of Aspergillus section Nigri reveals drivers in fungal speciation.</title>
        <authorList>
            <consortium name="DOE Joint Genome Institute"/>
            <person name="Vesth T.C."/>
            <person name="Nybo J."/>
            <person name="Theobald S."/>
            <person name="Brandl J."/>
            <person name="Frisvad J.C."/>
            <person name="Nielsen K.F."/>
            <person name="Lyhne E.K."/>
            <person name="Kogle M.E."/>
            <person name="Kuo A."/>
            <person name="Riley R."/>
            <person name="Clum A."/>
            <person name="Nolan M."/>
            <person name="Lipzen A."/>
            <person name="Salamov A."/>
            <person name="Henrissat B."/>
            <person name="Wiebenga A."/>
            <person name="De vries R.P."/>
            <person name="Grigoriev I.V."/>
            <person name="Mortensen U.H."/>
            <person name="Andersen M.R."/>
            <person name="Baker S.E."/>
        </authorList>
    </citation>
    <scope>NUCLEOTIDE SEQUENCE [LARGE SCALE GENOMIC DNA]</scope>
    <source>
        <strain evidence="7 8">CBS 121057</strain>
    </source>
</reference>
<evidence type="ECO:0000313" key="7">
    <source>
        <dbReference type="EMBL" id="PYI01445.1"/>
    </source>
</evidence>
<sequence length="388" mass="42970">MSDKRRTPKSRHGCSQCKRRSVKCDEKRPQCSNCEKRQVHCHYATPGPWLWAQPGSCHDSTTATPEATMSQEQGVPSQRGNQIATQYTSHRAPSSASEFNTQHLILLLNWSTSTCHSIARNDADSPVWQSVVPRRALSCPLLLHGLFAVSALHLALSSHCHGNEQQALVEDAQCHQSEAIKMFTEITDSWGPSEHRASFALSSLLIGSAFAFPLAVARQPQTKASPLDELIEVFMLIRRMMNFSTPTIDAIQNSDLAGLLFVEDVQLSPSESSQLAIEALHKLLNATCLPGLGNCQVLADAINCLEELLGQLDSAVEMVSRSFIWVCEVPAAFLDLLQEYNPLALVILAHYCVVLHQLRKRWWISSWGKRVLDVIVKTLGPAWQSAVD</sequence>
<dbReference type="InterPro" id="IPR036864">
    <property type="entry name" value="Zn2-C6_fun-type_DNA-bd_sf"/>
</dbReference>
<proteinExistence type="predicted"/>
<feature type="region of interest" description="Disordered" evidence="5">
    <location>
        <begin position="56"/>
        <end position="77"/>
    </location>
</feature>
<dbReference type="InterPro" id="IPR053157">
    <property type="entry name" value="Sterol_Uptake_Regulator"/>
</dbReference>
<dbReference type="STRING" id="1448318.A0A319DZ93"/>
<dbReference type="CDD" id="cd00067">
    <property type="entry name" value="GAL4"/>
    <property type="match status" value="1"/>
</dbReference>
<accession>A0A319DZ93</accession>
<dbReference type="SMART" id="SM00066">
    <property type="entry name" value="GAL4"/>
    <property type="match status" value="1"/>
</dbReference>
<organism evidence="7 8">
    <name type="scientific">Aspergillus sclerotiicarbonarius (strain CBS 121057 / IBT 28362)</name>
    <dbReference type="NCBI Taxonomy" id="1448318"/>
    <lineage>
        <taxon>Eukaryota</taxon>
        <taxon>Fungi</taxon>
        <taxon>Dikarya</taxon>
        <taxon>Ascomycota</taxon>
        <taxon>Pezizomycotina</taxon>
        <taxon>Eurotiomycetes</taxon>
        <taxon>Eurotiomycetidae</taxon>
        <taxon>Eurotiales</taxon>
        <taxon>Aspergillaceae</taxon>
        <taxon>Aspergillus</taxon>
        <taxon>Aspergillus subgen. Circumdati</taxon>
    </lineage>
</organism>
<feature type="non-terminal residue" evidence="7">
    <location>
        <position position="388"/>
    </location>
</feature>
<evidence type="ECO:0000256" key="4">
    <source>
        <dbReference type="ARBA" id="ARBA00023242"/>
    </source>
</evidence>
<dbReference type="PANTHER" id="PTHR47784">
    <property type="entry name" value="STEROL UPTAKE CONTROL PROTEIN 2"/>
    <property type="match status" value="1"/>
</dbReference>
<keyword evidence="3" id="KW-0804">Transcription</keyword>
<name>A0A319DZ93_ASPSB</name>
<protein>
    <recommendedName>
        <fullName evidence="6">Zn(2)-C6 fungal-type domain-containing protein</fullName>
    </recommendedName>
</protein>
<dbReference type="GO" id="GO:0008270">
    <property type="term" value="F:zinc ion binding"/>
    <property type="evidence" value="ECO:0007669"/>
    <property type="project" value="InterPro"/>
</dbReference>
<dbReference type="EMBL" id="KZ826415">
    <property type="protein sequence ID" value="PYI01445.1"/>
    <property type="molecule type" value="Genomic_DNA"/>
</dbReference>
<dbReference type="Gene3D" id="4.10.240.10">
    <property type="entry name" value="Zn(2)-C6 fungal-type DNA-binding domain"/>
    <property type="match status" value="1"/>
</dbReference>
<evidence type="ECO:0000313" key="8">
    <source>
        <dbReference type="Proteomes" id="UP000248423"/>
    </source>
</evidence>
<dbReference type="SUPFAM" id="SSF57701">
    <property type="entry name" value="Zn2/Cys6 DNA-binding domain"/>
    <property type="match status" value="1"/>
</dbReference>
<dbReference type="GO" id="GO:0001228">
    <property type="term" value="F:DNA-binding transcription activator activity, RNA polymerase II-specific"/>
    <property type="evidence" value="ECO:0007669"/>
    <property type="project" value="TreeGrafter"/>
</dbReference>
<evidence type="ECO:0000259" key="6">
    <source>
        <dbReference type="PROSITE" id="PS50048"/>
    </source>
</evidence>
<keyword evidence="4" id="KW-0539">Nucleus</keyword>
<dbReference type="VEuPathDB" id="FungiDB:BO78DRAFT_267512"/>
<evidence type="ECO:0000256" key="3">
    <source>
        <dbReference type="ARBA" id="ARBA00023163"/>
    </source>
</evidence>
<gene>
    <name evidence="7" type="ORF">BO78DRAFT_267512</name>
</gene>
<dbReference type="InterPro" id="IPR001138">
    <property type="entry name" value="Zn2Cys6_DnaBD"/>
</dbReference>
<keyword evidence="2" id="KW-0238">DNA-binding</keyword>
<keyword evidence="8" id="KW-1185">Reference proteome</keyword>
<dbReference type="Pfam" id="PF00172">
    <property type="entry name" value="Zn_clus"/>
    <property type="match status" value="1"/>
</dbReference>
<evidence type="ECO:0000256" key="2">
    <source>
        <dbReference type="ARBA" id="ARBA00023125"/>
    </source>
</evidence>
<dbReference type="PANTHER" id="PTHR47784:SF5">
    <property type="entry name" value="STEROL UPTAKE CONTROL PROTEIN 2"/>
    <property type="match status" value="1"/>
</dbReference>
<dbReference type="AlphaFoldDB" id="A0A319DZ93"/>
<dbReference type="Proteomes" id="UP000248423">
    <property type="component" value="Unassembled WGS sequence"/>
</dbReference>
<dbReference type="OrthoDB" id="4937900at2759"/>
<evidence type="ECO:0000256" key="1">
    <source>
        <dbReference type="ARBA" id="ARBA00023015"/>
    </source>
</evidence>
<dbReference type="PROSITE" id="PS50048">
    <property type="entry name" value="ZN2_CY6_FUNGAL_2"/>
    <property type="match status" value="1"/>
</dbReference>
<feature type="compositionally biased region" description="Polar residues" evidence="5">
    <location>
        <begin position="58"/>
        <end position="77"/>
    </location>
</feature>